<proteinExistence type="predicted"/>
<evidence type="ECO:0000313" key="1">
    <source>
        <dbReference type="EMBL" id="RHY39644.1"/>
    </source>
</evidence>
<sequence>MKLDVDRDVKLCLTFEAAEGTLVITKLKCWVAVAPRWSGRPNRVSRRDGEARYFPRSLPLNARRAQSVYDREQFGGKDTPLMAAMKVVEAMEKLPSSAEEASLYPGLLIDRKKTTKLWCAAWSFSLVKDKVSECRAAGCGEDFATALWVLFCATKTCFGFLWAEIRRWI</sequence>
<gene>
    <name evidence="1" type="ORF">DYB30_014311</name>
</gene>
<protein>
    <submittedName>
        <fullName evidence="1">Uncharacterized protein</fullName>
    </submittedName>
</protein>
<organism evidence="1 2">
    <name type="scientific">Aphanomyces astaci</name>
    <name type="common">Crayfish plague agent</name>
    <dbReference type="NCBI Taxonomy" id="112090"/>
    <lineage>
        <taxon>Eukaryota</taxon>
        <taxon>Sar</taxon>
        <taxon>Stramenopiles</taxon>
        <taxon>Oomycota</taxon>
        <taxon>Saprolegniomycetes</taxon>
        <taxon>Saprolegniales</taxon>
        <taxon>Verrucalvaceae</taxon>
        <taxon>Aphanomyces</taxon>
    </lineage>
</organism>
<dbReference type="AlphaFoldDB" id="A0A397C4K9"/>
<comment type="caution">
    <text evidence="1">The sequence shown here is derived from an EMBL/GenBank/DDBJ whole genome shotgun (WGS) entry which is preliminary data.</text>
</comment>
<dbReference type="VEuPathDB" id="FungiDB:H257_19127"/>
<dbReference type="Proteomes" id="UP000266643">
    <property type="component" value="Unassembled WGS sequence"/>
</dbReference>
<reference evidence="1 2" key="1">
    <citation type="submission" date="2018-08" db="EMBL/GenBank/DDBJ databases">
        <title>Aphanomyces genome sequencing and annotation.</title>
        <authorList>
            <person name="Minardi D."/>
            <person name="Oidtmann B."/>
            <person name="Van Der Giezen M."/>
            <person name="Studholme D.J."/>
        </authorList>
    </citation>
    <scope>NUCLEOTIDE SEQUENCE [LARGE SCALE GENOMIC DNA]</scope>
    <source>
        <strain evidence="1 2">D2</strain>
    </source>
</reference>
<accession>A0A397C4K9</accession>
<evidence type="ECO:0000313" key="2">
    <source>
        <dbReference type="Proteomes" id="UP000266643"/>
    </source>
</evidence>
<name>A0A397C4K9_APHAT</name>
<dbReference type="EMBL" id="QUTD01011612">
    <property type="protein sequence ID" value="RHY39644.1"/>
    <property type="molecule type" value="Genomic_DNA"/>
</dbReference>